<evidence type="ECO:0000259" key="1">
    <source>
        <dbReference type="Pfam" id="PF23571"/>
    </source>
</evidence>
<dbReference type="KEGG" id="nli:G3M70_13705"/>
<accession>A0A7T0BXS2</accession>
<sequence length="552" mass="62946">MSLISDGITNILLKTQMALVKHGLWGEFLEQTKTPLKIQKRLLFKQLDQNQTTRYGKEHHFSKIRTIEEFKKNVPINQYEDLEPYFDQNESRTETGLTQERPSLYLQTSGTTDRPKNIPLTNSAAEELKNSQTLFAFAHHQGIQGIYKGKLLTISGMRVEGKLENGKAYGSMSGMISHSMPFILKSKYVVPNAVLRVSDYQLKYLMIAALGLKERDITWMVSANPSTFFKILEVMENNLDSLIKLLDTGDTTNLPAGFKQISTRRFRAKKDRVQELKTLSRSSPLSFSRIWPNLKAVTTWTGGNCGLLLTRLENLLARETRITELGYIATEFRGSVLVDTKNNTCVPAITENFYEFIEPDRWNSGSVETMTLDQVEVGKQYYVIVTTRSGLYRYFINDIVEITGKFNQTPTIKFVQKGKGITNLTGEKLTEFQVLKAMESIPCMTKLDEYFFLLIGDPGTLQYRLYIEIPPRPDISKNLDQELSNLNIEFASKQKSGRLLPTKVFFLTPGCGEAYKQQAIAGGQRESQYKTIYLQYLTDCNFDFEPYIISST</sequence>
<dbReference type="InterPro" id="IPR004993">
    <property type="entry name" value="GH3"/>
</dbReference>
<proteinExistence type="predicted"/>
<organism evidence="3 4">
    <name type="scientific">Candidatus Nitronauta litoralis</name>
    <dbReference type="NCBI Taxonomy" id="2705533"/>
    <lineage>
        <taxon>Bacteria</taxon>
        <taxon>Pseudomonadati</taxon>
        <taxon>Nitrospinota/Tectimicrobiota group</taxon>
        <taxon>Nitrospinota</taxon>
        <taxon>Nitrospinia</taxon>
        <taxon>Nitrospinales</taxon>
        <taxon>Nitrospinaceae</taxon>
        <taxon>Candidatus Nitronauta</taxon>
    </lineage>
</organism>
<protein>
    <submittedName>
        <fullName evidence="3">GH3 auxin-responsive promoter family protein</fullName>
    </submittedName>
</protein>
<dbReference type="InterPro" id="IPR055378">
    <property type="entry name" value="GH3_C"/>
</dbReference>
<gene>
    <name evidence="3" type="ORF">G3M70_13705</name>
</gene>
<dbReference type="PANTHER" id="PTHR31901:SF9">
    <property type="entry name" value="GH3 DOMAIN-CONTAINING PROTEIN"/>
    <property type="match status" value="1"/>
</dbReference>
<dbReference type="GO" id="GO:0016881">
    <property type="term" value="F:acid-amino acid ligase activity"/>
    <property type="evidence" value="ECO:0007669"/>
    <property type="project" value="TreeGrafter"/>
</dbReference>
<dbReference type="Pfam" id="PF23571">
    <property type="entry name" value="GH3_M"/>
    <property type="match status" value="1"/>
</dbReference>
<dbReference type="PANTHER" id="PTHR31901">
    <property type="entry name" value="GH3 DOMAIN-CONTAINING PROTEIN"/>
    <property type="match status" value="1"/>
</dbReference>
<dbReference type="EMBL" id="CP048685">
    <property type="protein sequence ID" value="QPJ62873.1"/>
    <property type="molecule type" value="Genomic_DNA"/>
</dbReference>
<dbReference type="Pfam" id="PF03321">
    <property type="entry name" value="GH3"/>
    <property type="match status" value="1"/>
</dbReference>
<feature type="domain" description="GH3 middle" evidence="1">
    <location>
        <begin position="348"/>
        <end position="417"/>
    </location>
</feature>
<dbReference type="InterPro" id="IPR055377">
    <property type="entry name" value="GH3_M"/>
</dbReference>
<feature type="domain" description="GH3 C-terminal" evidence="2">
    <location>
        <begin position="460"/>
        <end position="531"/>
    </location>
</feature>
<evidence type="ECO:0000259" key="2">
    <source>
        <dbReference type="Pfam" id="PF23572"/>
    </source>
</evidence>
<reference evidence="3 4" key="1">
    <citation type="submission" date="2020-02" db="EMBL/GenBank/DDBJ databases">
        <title>Genomic and physiological characterization of two novel Nitrospinaceae genera.</title>
        <authorList>
            <person name="Mueller A.J."/>
            <person name="Jung M.-Y."/>
            <person name="Strachan C.R."/>
            <person name="Herbold C.W."/>
            <person name="Kirkegaard R.H."/>
            <person name="Daims H."/>
        </authorList>
    </citation>
    <scope>NUCLEOTIDE SEQUENCE [LARGE SCALE GENOMIC DNA]</scope>
    <source>
        <strain evidence="3">EB</strain>
    </source>
</reference>
<dbReference type="Proteomes" id="UP000594688">
    <property type="component" value="Chromosome"/>
</dbReference>
<dbReference type="Pfam" id="PF23572">
    <property type="entry name" value="GH3_C"/>
    <property type="match status" value="1"/>
</dbReference>
<name>A0A7T0BXS2_9BACT</name>
<dbReference type="GO" id="GO:0005737">
    <property type="term" value="C:cytoplasm"/>
    <property type="evidence" value="ECO:0007669"/>
    <property type="project" value="TreeGrafter"/>
</dbReference>
<evidence type="ECO:0000313" key="4">
    <source>
        <dbReference type="Proteomes" id="UP000594688"/>
    </source>
</evidence>
<dbReference type="AlphaFoldDB" id="A0A7T0BXS2"/>
<evidence type="ECO:0000313" key="3">
    <source>
        <dbReference type="EMBL" id="QPJ62873.1"/>
    </source>
</evidence>